<accession>A0AAV4H1G6</accession>
<reference evidence="1 2" key="1">
    <citation type="journal article" date="2021" name="Elife">
        <title>Chloroplast acquisition without the gene transfer in kleptoplastic sea slugs, Plakobranchus ocellatus.</title>
        <authorList>
            <person name="Maeda T."/>
            <person name="Takahashi S."/>
            <person name="Yoshida T."/>
            <person name="Shimamura S."/>
            <person name="Takaki Y."/>
            <person name="Nagai Y."/>
            <person name="Toyoda A."/>
            <person name="Suzuki Y."/>
            <person name="Arimoto A."/>
            <person name="Ishii H."/>
            <person name="Satoh N."/>
            <person name="Nishiyama T."/>
            <person name="Hasebe M."/>
            <person name="Maruyama T."/>
            <person name="Minagawa J."/>
            <person name="Obokata J."/>
            <person name="Shigenobu S."/>
        </authorList>
    </citation>
    <scope>NUCLEOTIDE SEQUENCE [LARGE SCALE GENOMIC DNA]</scope>
</reference>
<dbReference type="Proteomes" id="UP000762676">
    <property type="component" value="Unassembled WGS sequence"/>
</dbReference>
<gene>
    <name evidence="1" type="ORF">ElyMa_004319200</name>
</gene>
<comment type="caution">
    <text evidence="1">The sequence shown here is derived from an EMBL/GenBank/DDBJ whole genome shotgun (WGS) entry which is preliminary data.</text>
</comment>
<name>A0AAV4H1G6_9GAST</name>
<dbReference type="EMBL" id="BMAT01008706">
    <property type="protein sequence ID" value="GFR91068.1"/>
    <property type="molecule type" value="Genomic_DNA"/>
</dbReference>
<protein>
    <submittedName>
        <fullName evidence="1">Uncharacterized protein</fullName>
    </submittedName>
</protein>
<keyword evidence="2" id="KW-1185">Reference proteome</keyword>
<evidence type="ECO:0000313" key="2">
    <source>
        <dbReference type="Proteomes" id="UP000762676"/>
    </source>
</evidence>
<evidence type="ECO:0000313" key="1">
    <source>
        <dbReference type="EMBL" id="GFR91068.1"/>
    </source>
</evidence>
<organism evidence="1 2">
    <name type="scientific">Elysia marginata</name>
    <dbReference type="NCBI Taxonomy" id="1093978"/>
    <lineage>
        <taxon>Eukaryota</taxon>
        <taxon>Metazoa</taxon>
        <taxon>Spiralia</taxon>
        <taxon>Lophotrochozoa</taxon>
        <taxon>Mollusca</taxon>
        <taxon>Gastropoda</taxon>
        <taxon>Heterobranchia</taxon>
        <taxon>Euthyneura</taxon>
        <taxon>Panpulmonata</taxon>
        <taxon>Sacoglossa</taxon>
        <taxon>Placobranchoidea</taxon>
        <taxon>Plakobranchidae</taxon>
        <taxon>Elysia</taxon>
    </lineage>
</organism>
<dbReference type="AlphaFoldDB" id="A0AAV4H1G6"/>
<sequence>MSDVSRYDGAGDVKLGCLHTLVHVRPETLGPAPQTWATVVVESRETKLTSPLTDSTVNTANASAVDSAPDMTYLALPAAKLALLAAHPWMGEGGGGEE</sequence>
<proteinExistence type="predicted"/>